<keyword evidence="3" id="KW-1185">Reference proteome</keyword>
<accession>A0ABD0YXH6</accession>
<reference evidence="2 3" key="1">
    <citation type="submission" date="2024-07" db="EMBL/GenBank/DDBJ databases">
        <title>Chromosome-level genome assembly of the water stick insect Ranatra chinensis (Heteroptera: Nepidae).</title>
        <authorList>
            <person name="Liu X."/>
        </authorList>
    </citation>
    <scope>NUCLEOTIDE SEQUENCE [LARGE SCALE GENOMIC DNA]</scope>
    <source>
        <strain evidence="2">Cailab_2021Rc</strain>
        <tissue evidence="2">Muscle</tissue>
    </source>
</reference>
<evidence type="ECO:0000313" key="2">
    <source>
        <dbReference type="EMBL" id="KAL1140642.1"/>
    </source>
</evidence>
<organism evidence="2 3">
    <name type="scientific">Ranatra chinensis</name>
    <dbReference type="NCBI Taxonomy" id="642074"/>
    <lineage>
        <taxon>Eukaryota</taxon>
        <taxon>Metazoa</taxon>
        <taxon>Ecdysozoa</taxon>
        <taxon>Arthropoda</taxon>
        <taxon>Hexapoda</taxon>
        <taxon>Insecta</taxon>
        <taxon>Pterygota</taxon>
        <taxon>Neoptera</taxon>
        <taxon>Paraneoptera</taxon>
        <taxon>Hemiptera</taxon>
        <taxon>Heteroptera</taxon>
        <taxon>Panheteroptera</taxon>
        <taxon>Nepomorpha</taxon>
        <taxon>Nepidae</taxon>
        <taxon>Ranatrinae</taxon>
        <taxon>Ranatra</taxon>
    </lineage>
</organism>
<evidence type="ECO:0000256" key="1">
    <source>
        <dbReference type="SAM" id="MobiDB-lite"/>
    </source>
</evidence>
<dbReference type="Proteomes" id="UP001558652">
    <property type="component" value="Unassembled WGS sequence"/>
</dbReference>
<protein>
    <submittedName>
        <fullName evidence="2">Uncharacterized protein</fullName>
    </submittedName>
</protein>
<sequence length="555" mass="63069">MSEGLQDIQSQKDGKLHEPISIDSSFLFSKNMLLFYENKKQETTEIVKPKGQKALSRHRYRKRKYSRTSLSGSTVSPFNYFRKRTCKVANGADFAWKKPEVESQGFQDKAQFYGDRREIPTREGWRRQTRKETGRFFGAIPQNKFPLRDQLAAFFFSYFSFQPPSAFQPFAGPDNLTRSGARFFKPIRVDLERLDRQWIYFPQWRDIPYPSRPFDYGLRKIVAETIDDPNSPYGERYARGRLIYRGGGLPKDKKQETTEIDSKKRKLCGGNHSGFISRFNAGEIVHNGQRRRKNKTKVRWEKGAEESELKKADDFTGRFESTPLLAAEDMEDLNLVYYSIGGNSVLVVTKDEREMGIRYTLVGEGGRTGGGRRAASFRSADDRTARQPRPHAASCHNTTHHPLPITFVFLLTVHHTLFRLQNQLETIGLKFIPTGIHGHRVGFYGGEGQKKILGVGEAKRGRGTCAAGVPVAVGGTAGCLTQPTIAKVESPESVREIFRTTYPERADFAKGPEVPQTPFCLKSPGFRLLPNRPQNPFLDCLENQDLCDIDTRLAM</sequence>
<evidence type="ECO:0000313" key="3">
    <source>
        <dbReference type="Proteomes" id="UP001558652"/>
    </source>
</evidence>
<dbReference type="EMBL" id="JBFDAA010000001">
    <property type="protein sequence ID" value="KAL1140642.1"/>
    <property type="molecule type" value="Genomic_DNA"/>
</dbReference>
<comment type="caution">
    <text evidence="2">The sequence shown here is derived from an EMBL/GenBank/DDBJ whole genome shotgun (WGS) entry which is preliminary data.</text>
</comment>
<feature type="region of interest" description="Disordered" evidence="1">
    <location>
        <begin position="370"/>
        <end position="397"/>
    </location>
</feature>
<gene>
    <name evidence="2" type="ORF">AAG570_000572</name>
</gene>
<proteinExistence type="predicted"/>
<name>A0ABD0YXH6_9HEMI</name>
<feature type="compositionally biased region" description="Basic residues" evidence="1">
    <location>
        <begin position="55"/>
        <end position="66"/>
    </location>
</feature>
<feature type="region of interest" description="Disordered" evidence="1">
    <location>
        <begin position="47"/>
        <end position="72"/>
    </location>
</feature>
<dbReference type="AlphaFoldDB" id="A0ABD0YXH6"/>